<dbReference type="EMBL" id="AMGV01000024">
    <property type="protein sequence ID" value="KEF51434.1"/>
    <property type="molecule type" value="Genomic_DNA"/>
</dbReference>
<evidence type="ECO:0008006" key="7">
    <source>
        <dbReference type="Google" id="ProtNLM"/>
    </source>
</evidence>
<evidence type="ECO:0000256" key="1">
    <source>
        <dbReference type="ARBA" id="ARBA00006432"/>
    </source>
</evidence>
<dbReference type="Pfam" id="PF13193">
    <property type="entry name" value="AMP-binding_C"/>
    <property type="match status" value="1"/>
</dbReference>
<dbReference type="Gene3D" id="3.30.300.30">
    <property type="match status" value="1"/>
</dbReference>
<keyword evidence="2" id="KW-0436">Ligase</keyword>
<dbReference type="SUPFAM" id="SSF56801">
    <property type="entry name" value="Acetyl-CoA synthetase-like"/>
    <property type="match status" value="1"/>
</dbReference>
<dbReference type="HOGENOM" id="CLU_000022_59_2_1"/>
<dbReference type="Proteomes" id="UP000027920">
    <property type="component" value="Unassembled WGS sequence"/>
</dbReference>
<evidence type="ECO:0000313" key="5">
    <source>
        <dbReference type="EMBL" id="KEF51434.1"/>
    </source>
</evidence>
<evidence type="ECO:0000259" key="4">
    <source>
        <dbReference type="Pfam" id="PF13193"/>
    </source>
</evidence>
<dbReference type="RefSeq" id="XP_013254024.1">
    <property type="nucleotide sequence ID" value="XM_013398570.1"/>
</dbReference>
<dbReference type="InterPro" id="IPR025110">
    <property type="entry name" value="AMP-bd_C"/>
</dbReference>
<evidence type="ECO:0000313" key="6">
    <source>
        <dbReference type="Proteomes" id="UP000027920"/>
    </source>
</evidence>
<comment type="caution">
    <text evidence="5">The sequence shown here is derived from an EMBL/GenBank/DDBJ whole genome shotgun (WGS) entry which is preliminary data.</text>
</comment>
<dbReference type="AlphaFoldDB" id="A0A072NU92"/>
<evidence type="ECO:0000259" key="3">
    <source>
        <dbReference type="Pfam" id="PF00501"/>
    </source>
</evidence>
<proteinExistence type="inferred from homology"/>
<dbReference type="GO" id="GO:0016405">
    <property type="term" value="F:CoA-ligase activity"/>
    <property type="evidence" value="ECO:0007669"/>
    <property type="project" value="TreeGrafter"/>
</dbReference>
<dbReference type="VEuPathDB" id="FungiDB:A1O9_12583"/>
<accession>A0A072NU92</accession>
<gene>
    <name evidence="5" type="ORF">A1O9_12583</name>
</gene>
<feature type="domain" description="AMP-dependent synthetase/ligase" evidence="3">
    <location>
        <begin position="6"/>
        <end position="218"/>
    </location>
</feature>
<protein>
    <recommendedName>
        <fullName evidence="7">4-coumarate-CoA ligase</fullName>
    </recommendedName>
</protein>
<dbReference type="InterPro" id="IPR000873">
    <property type="entry name" value="AMP-dep_synth/lig_dom"/>
</dbReference>
<sequence length="378" mass="40724">MAPGEAASTTAFISFSSGTSGLVKGVKLSHSNVVANVFQMKQRLPEMYGNDTVSALVVPFFHILGLSGFCCQYLTMGVPIVVFERFEMEALLQSIKRDRITHLNIVPPLALQFLSDPLARKGDYSSIKALINAAAPLKQEIADKLSELMGCAVTQWYGMTEASPAVACQREGEVNVQNTVGKLHYGMALRIVDEEGNDCAEGEPGEFWITGPNIMQGYTTSEHRDVNGAFVNGYLKTGDIGYRDRAGFLYLLDRAKEMIKVKGNQVAPAELEAIILTHTAVSDAAVCGLEVVAEGTEYPVAYITTGVVGAKAQQDLIADVRKYVDSRVAGYKRLRGGVYIVSQIPRNPAGKILRRLLPANAAKTTAKAVKTGGSASKL</sequence>
<feature type="domain" description="AMP-binding enzyme C-terminal" evidence="4">
    <location>
        <begin position="270"/>
        <end position="351"/>
    </location>
</feature>
<evidence type="ECO:0000256" key="2">
    <source>
        <dbReference type="ARBA" id="ARBA00022598"/>
    </source>
</evidence>
<dbReference type="PROSITE" id="PS00455">
    <property type="entry name" value="AMP_BINDING"/>
    <property type="match status" value="1"/>
</dbReference>
<name>A0A072NU92_9EURO</name>
<dbReference type="STRING" id="1182545.A0A072NU92"/>
<comment type="similarity">
    <text evidence="1">Belongs to the ATP-dependent AMP-binding enzyme family.</text>
</comment>
<dbReference type="PANTHER" id="PTHR24096">
    <property type="entry name" value="LONG-CHAIN-FATTY-ACID--COA LIGASE"/>
    <property type="match status" value="1"/>
</dbReference>
<dbReference type="InterPro" id="IPR042099">
    <property type="entry name" value="ANL_N_sf"/>
</dbReference>
<dbReference type="PANTHER" id="PTHR24096:SF149">
    <property type="entry name" value="AMP-BINDING DOMAIN-CONTAINING PROTEIN-RELATED"/>
    <property type="match status" value="1"/>
</dbReference>
<dbReference type="InterPro" id="IPR045851">
    <property type="entry name" value="AMP-bd_C_sf"/>
</dbReference>
<dbReference type="Pfam" id="PF00501">
    <property type="entry name" value="AMP-binding"/>
    <property type="match status" value="1"/>
</dbReference>
<organism evidence="5 6">
    <name type="scientific">Exophiala aquamarina CBS 119918</name>
    <dbReference type="NCBI Taxonomy" id="1182545"/>
    <lineage>
        <taxon>Eukaryota</taxon>
        <taxon>Fungi</taxon>
        <taxon>Dikarya</taxon>
        <taxon>Ascomycota</taxon>
        <taxon>Pezizomycotina</taxon>
        <taxon>Eurotiomycetes</taxon>
        <taxon>Chaetothyriomycetidae</taxon>
        <taxon>Chaetothyriales</taxon>
        <taxon>Herpotrichiellaceae</taxon>
        <taxon>Exophiala</taxon>
    </lineage>
</organism>
<dbReference type="OrthoDB" id="4136000at2759"/>
<dbReference type="InterPro" id="IPR020845">
    <property type="entry name" value="AMP-binding_CS"/>
</dbReference>
<reference evidence="5 6" key="1">
    <citation type="submission" date="2013-03" db="EMBL/GenBank/DDBJ databases">
        <title>The Genome Sequence of Exophiala aquamarina CBS 119918.</title>
        <authorList>
            <consortium name="The Broad Institute Genomics Platform"/>
            <person name="Cuomo C."/>
            <person name="de Hoog S."/>
            <person name="Gorbushina A."/>
            <person name="Walker B."/>
            <person name="Young S.K."/>
            <person name="Zeng Q."/>
            <person name="Gargeya S."/>
            <person name="Fitzgerald M."/>
            <person name="Haas B."/>
            <person name="Abouelleil A."/>
            <person name="Allen A.W."/>
            <person name="Alvarado L."/>
            <person name="Arachchi H.M."/>
            <person name="Berlin A.M."/>
            <person name="Chapman S.B."/>
            <person name="Gainer-Dewar J."/>
            <person name="Goldberg J."/>
            <person name="Griggs A."/>
            <person name="Gujja S."/>
            <person name="Hansen M."/>
            <person name="Howarth C."/>
            <person name="Imamovic A."/>
            <person name="Ireland A."/>
            <person name="Larimer J."/>
            <person name="McCowan C."/>
            <person name="Murphy C."/>
            <person name="Pearson M."/>
            <person name="Poon T.W."/>
            <person name="Priest M."/>
            <person name="Roberts A."/>
            <person name="Saif S."/>
            <person name="Shea T."/>
            <person name="Sisk P."/>
            <person name="Sykes S."/>
            <person name="Wortman J."/>
            <person name="Nusbaum C."/>
            <person name="Birren B."/>
        </authorList>
    </citation>
    <scope>NUCLEOTIDE SEQUENCE [LARGE SCALE GENOMIC DNA]</scope>
    <source>
        <strain evidence="5 6">CBS 119918</strain>
    </source>
</reference>
<keyword evidence="6" id="KW-1185">Reference proteome</keyword>
<dbReference type="Gene3D" id="3.40.50.12780">
    <property type="entry name" value="N-terminal domain of ligase-like"/>
    <property type="match status" value="1"/>
</dbReference>
<dbReference type="GeneID" id="25287477"/>